<keyword evidence="1" id="KW-1048">Host nucleus</keyword>
<dbReference type="KEGG" id="vg:65099955"/>
<keyword evidence="5" id="KW-0863">Zinc-finger</keyword>
<dbReference type="GO" id="GO:0006260">
    <property type="term" value="P:DNA replication"/>
    <property type="evidence" value="ECO:0007669"/>
    <property type="project" value="UniProtKB-KW"/>
</dbReference>
<reference evidence="7" key="1">
    <citation type="submission" date="2017-08" db="EMBL/GenBank/DDBJ databases">
        <title>Genome sequence of an alphaherpesvirus from a beluga whale (Delphinapterus leucas).</title>
        <authorList>
            <person name="Davison A.J."/>
            <person name="Nielsen O."/>
            <person name="Subramaniam K."/>
            <person name="Jacob J.M."/>
            <person name="Romero C.H."/>
            <person name="Burek-Huntington K.A."/>
            <person name="Waltzek T.B."/>
        </authorList>
    </citation>
    <scope>NUCLEOTIDE SEQUENCE [LARGE SCALE GENOMIC DNA]</scope>
    <source>
        <strain evidence="7">LN3131-1</strain>
    </source>
</reference>
<dbReference type="InterPro" id="IPR033685">
    <property type="entry name" value="HSV_PRIM"/>
</dbReference>
<dbReference type="GO" id="GO:0008270">
    <property type="term" value="F:zinc ion binding"/>
    <property type="evidence" value="ECO:0007669"/>
    <property type="project" value="UniProtKB-KW"/>
</dbReference>
<dbReference type="HAMAP" id="MF_04011">
    <property type="entry name" value="HSV_PRIM"/>
    <property type="match status" value="1"/>
</dbReference>
<evidence type="ECO:0000256" key="5">
    <source>
        <dbReference type="ARBA" id="ARBA00022771"/>
    </source>
</evidence>
<keyword evidence="7" id="KW-0347">Helicase</keyword>
<evidence type="ECO:0000313" key="7">
    <source>
        <dbReference type="EMBL" id="ASW27053.1"/>
    </source>
</evidence>
<dbReference type="GO" id="GO:0004386">
    <property type="term" value="F:helicase activity"/>
    <property type="evidence" value="ECO:0007669"/>
    <property type="project" value="UniProtKB-KW"/>
</dbReference>
<dbReference type="GeneID" id="65099955"/>
<keyword evidence="2" id="KW-0808">Transferase</keyword>
<evidence type="ECO:0000256" key="6">
    <source>
        <dbReference type="ARBA" id="ARBA00022833"/>
    </source>
</evidence>
<dbReference type="Proteomes" id="UP000297205">
    <property type="component" value="Segment"/>
</dbReference>
<evidence type="ECO:0000256" key="1">
    <source>
        <dbReference type="ARBA" id="ARBA00022562"/>
    </source>
</evidence>
<keyword evidence="4" id="KW-0479">Metal-binding</keyword>
<evidence type="ECO:0000256" key="3">
    <source>
        <dbReference type="ARBA" id="ARBA00022705"/>
    </source>
</evidence>
<keyword evidence="8" id="KW-1185">Reference proteome</keyword>
<keyword evidence="7" id="KW-0547">Nucleotide-binding</keyword>
<name>A0A286RUF3_9ALPH</name>
<evidence type="ECO:0000256" key="2">
    <source>
        <dbReference type="ARBA" id="ARBA00022679"/>
    </source>
</evidence>
<sequence length="1036" mass="112663">MAADPGERAALRALFATDGCAVSLSLALLTGQECEKDLYIVSYAWGAALSDVFGIGGESPEPGDEEPGPPCPAELAEILVERRPAVEFSLLGHLPGAPSTEFKERTRPVFICEFPSPEAARALARALLLGEPLPGSLIAACIDHPASMRFHEDMILALYLRADAAALALRAAPADASGPSRACVDAVLRRPRDRRGLLQLYIHHEQLTIAAYRRLYGNYMATPFWFLSKFGPAEKSLVLATRYYLFQSDECRDVRGYDLQAVKDFISTYDVSVPANPSRLGPQDLVSFSALSRFCARSHYARGAAAARLPQYVSARVRADLAEVSLLSGYIVHDRQGLRVSDSEFIAYIYLAYFEGFNRKQLHEHLAAVTVRSGDDVLAIAGASRLGSTTVRAFFDQVRAQFNIRDYIANNVRPRVTVLSAACAERYADQCTYATLPRRPRGRAVAAYETAPDMRALLGAVDARLGARGWVYHAAAAPPGGGAAVPGDELPAPPQPGCCGIGRRLLAIAAAPPDPRAPVGPLNVFLGMPEVRGPVPVYRVALPSKHQAFAVVPQDDWDAVSAAADVSAADVERVLLECPGASPEARARRDMRLTDLCQLGGGRRTAPVGHAPLYVNRNELFNGDLAAANVILDVDFHTRRPVPLLTLFRAMRGFRAGIITALSILLPEARADWPAHPCYFFKSACPAAVAPEASLGGGNDPLDDWALEEELARDTGEALWDPDAGTSDLDAGAPPTPADTAPGAVCRCPGKVGFRVAVPVPPPYLLVGSETLRGAARILQQAVILERDFLELMSDYLADFSFVDTGVYAHGHSLRLPFFYKLSEWGQAAGRLLPFYVLPEACPDPARFVQEHRDPNRFHFHARPADADARTHVVHHLDGDYVTFFERKAERNKAQHFPRRTSLAAALGGFGVAVDREEDLVEFILTVALNEILQYLRAHFQDKADEYCSVRARLALRKPNWLLAQLLPGGGSSRAPGFACLRYNHLRGARDRARTFVSLGVDAHSRLCASLCQQCFATKCDSNQLKTIFAVELSPP</sequence>
<evidence type="ECO:0000256" key="4">
    <source>
        <dbReference type="ARBA" id="ARBA00022723"/>
    </source>
</evidence>
<keyword evidence="3" id="KW-0235">DNA replication</keyword>
<protein>
    <submittedName>
        <fullName evidence="7">Helicase-primase primase subunit</fullName>
    </submittedName>
</protein>
<keyword evidence="7" id="KW-0378">Hydrolase</keyword>
<dbReference type="GO" id="GO:0039686">
    <property type="term" value="P:bidirectional double-stranded viral DNA replication"/>
    <property type="evidence" value="ECO:0007669"/>
    <property type="project" value="InterPro"/>
</dbReference>
<proteinExistence type="inferred from homology"/>
<keyword evidence="6" id="KW-0862">Zinc</keyword>
<gene>
    <name evidence="7" type="primary">UL52</name>
</gene>
<dbReference type="EMBL" id="MF678601">
    <property type="protein sequence ID" value="ASW27053.1"/>
    <property type="molecule type" value="Genomic_DNA"/>
</dbReference>
<dbReference type="Pfam" id="PF03121">
    <property type="entry name" value="Herpes_UL52"/>
    <property type="match status" value="1"/>
</dbReference>
<organism evidence="7">
    <name type="scientific">Beluga whale alphaherpesvirus 1</name>
    <dbReference type="NCBI Taxonomy" id="1434720"/>
    <lineage>
        <taxon>Viruses</taxon>
        <taxon>Duplodnaviria</taxon>
        <taxon>Heunggongvirae</taxon>
        <taxon>Peploviricota</taxon>
        <taxon>Herviviricetes</taxon>
        <taxon>Herpesvirales</taxon>
        <taxon>Orthoherpesviridae</taxon>
        <taxon>Alphaherpesvirinae</taxon>
        <taxon>Varicellovirus</taxon>
        <taxon>Varicellovirus monodontidalpha1</taxon>
        <taxon>Monodontid alphaherpesvirus 1</taxon>
    </lineage>
</organism>
<dbReference type="RefSeq" id="YP_010084936.1">
    <property type="nucleotide sequence ID" value="NC_055166.1"/>
</dbReference>
<dbReference type="GO" id="GO:0003899">
    <property type="term" value="F:DNA-directed RNA polymerase activity"/>
    <property type="evidence" value="ECO:0007669"/>
    <property type="project" value="InterPro"/>
</dbReference>
<accession>A0A286RUF3</accession>
<keyword evidence="7" id="KW-0067">ATP-binding</keyword>
<evidence type="ECO:0000313" key="8">
    <source>
        <dbReference type="Proteomes" id="UP000297205"/>
    </source>
</evidence>